<accession>A0AAE1E770</accession>
<dbReference type="Proteomes" id="UP001283361">
    <property type="component" value="Unassembled WGS sequence"/>
</dbReference>
<evidence type="ECO:0000313" key="3">
    <source>
        <dbReference type="Proteomes" id="UP001283361"/>
    </source>
</evidence>
<evidence type="ECO:0000256" key="1">
    <source>
        <dbReference type="SAM" id="MobiDB-lite"/>
    </source>
</evidence>
<comment type="caution">
    <text evidence="2">The sequence shown here is derived from an EMBL/GenBank/DDBJ whole genome shotgun (WGS) entry which is preliminary data.</text>
</comment>
<protein>
    <submittedName>
        <fullName evidence="2">Uncharacterized protein</fullName>
    </submittedName>
</protein>
<name>A0AAE1E770_9GAST</name>
<keyword evidence="3" id="KW-1185">Reference proteome</keyword>
<organism evidence="2 3">
    <name type="scientific">Elysia crispata</name>
    <name type="common">lettuce slug</name>
    <dbReference type="NCBI Taxonomy" id="231223"/>
    <lineage>
        <taxon>Eukaryota</taxon>
        <taxon>Metazoa</taxon>
        <taxon>Spiralia</taxon>
        <taxon>Lophotrochozoa</taxon>
        <taxon>Mollusca</taxon>
        <taxon>Gastropoda</taxon>
        <taxon>Heterobranchia</taxon>
        <taxon>Euthyneura</taxon>
        <taxon>Panpulmonata</taxon>
        <taxon>Sacoglossa</taxon>
        <taxon>Placobranchoidea</taxon>
        <taxon>Plakobranchidae</taxon>
        <taxon>Elysia</taxon>
    </lineage>
</organism>
<feature type="region of interest" description="Disordered" evidence="1">
    <location>
        <begin position="125"/>
        <end position="147"/>
    </location>
</feature>
<proteinExistence type="predicted"/>
<sequence length="298" mass="33159">MQSISLLAPIPPSDPLFLWSSLGNATDSDPPNDLCVSCHSHCPGPKCHLELTIPMTTLTKKMLINSLCSRRHHTGNVVKCHILRKPEGMTVSARTIVSDLDADQLTAVYVIGELVVRLTKKTGPQGWQSRISKTGDPTFPSTEPRDAPRCLGTDMVPKTRLCSNKPRVSYSAKTMYKYRRHGEYFNSVELAAERDVNTTLLVVPNLSDSEALAATCMEKLKHRTEITYTYNWISKQDTEWNCFNEQTKKLVGACSGEIRSNVDWTVGRETSTINLRSPRSVNVASSADPVQRTRTIGH</sequence>
<dbReference type="EMBL" id="JAWDGP010000832">
    <property type="protein sequence ID" value="KAK3796904.1"/>
    <property type="molecule type" value="Genomic_DNA"/>
</dbReference>
<gene>
    <name evidence="2" type="ORF">RRG08_055738</name>
</gene>
<dbReference type="AlphaFoldDB" id="A0AAE1E770"/>
<reference evidence="2" key="1">
    <citation type="journal article" date="2023" name="G3 (Bethesda)">
        <title>A reference genome for the long-term kleptoplast-retaining sea slug Elysia crispata morphotype clarki.</title>
        <authorList>
            <person name="Eastman K.E."/>
            <person name="Pendleton A.L."/>
            <person name="Shaikh M.A."/>
            <person name="Suttiyut T."/>
            <person name="Ogas R."/>
            <person name="Tomko P."/>
            <person name="Gavelis G."/>
            <person name="Widhalm J.R."/>
            <person name="Wisecaver J.H."/>
        </authorList>
    </citation>
    <scope>NUCLEOTIDE SEQUENCE</scope>
    <source>
        <strain evidence="2">ECLA1</strain>
    </source>
</reference>
<evidence type="ECO:0000313" key="2">
    <source>
        <dbReference type="EMBL" id="KAK3796904.1"/>
    </source>
</evidence>